<dbReference type="Proteomes" id="UP001152485">
    <property type="component" value="Unassembled WGS sequence"/>
</dbReference>
<dbReference type="RefSeq" id="WP_261591348.1">
    <property type="nucleotide sequence ID" value="NZ_CAMAPD010000001.1"/>
</dbReference>
<proteinExistence type="predicted"/>
<reference evidence="1 2" key="1">
    <citation type="submission" date="2022-07" db="EMBL/GenBank/DDBJ databases">
        <authorList>
            <person name="Criscuolo A."/>
        </authorList>
    </citation>
    <scope>NUCLEOTIDE SEQUENCE [LARGE SCALE GENOMIC DNA]</scope>
    <source>
        <strain evidence="2">CIP 111951</strain>
    </source>
</reference>
<protein>
    <recommendedName>
        <fullName evidence="3">Alginate export domain-containing protein</fullName>
    </recommendedName>
</protein>
<dbReference type="EMBL" id="CAMAPD010000001">
    <property type="protein sequence ID" value="CAH9050195.1"/>
    <property type="molecule type" value="Genomic_DNA"/>
</dbReference>
<comment type="caution">
    <text evidence="1">The sequence shown here is derived from an EMBL/GenBank/DDBJ whole genome shotgun (WGS) entry which is preliminary data.</text>
</comment>
<accession>A0ABM9GDE3</accession>
<evidence type="ECO:0008006" key="3">
    <source>
        <dbReference type="Google" id="ProtNLM"/>
    </source>
</evidence>
<name>A0ABM9GDE3_9GAMM</name>
<evidence type="ECO:0000313" key="1">
    <source>
        <dbReference type="EMBL" id="CAH9050195.1"/>
    </source>
</evidence>
<gene>
    <name evidence="1" type="ORF">PSECIP111951_00141</name>
</gene>
<evidence type="ECO:0000313" key="2">
    <source>
        <dbReference type="Proteomes" id="UP001152485"/>
    </source>
</evidence>
<organism evidence="1 2">
    <name type="scientific">Pseudoalteromonas holothuriae</name>
    <dbReference type="NCBI Taxonomy" id="2963714"/>
    <lineage>
        <taxon>Bacteria</taxon>
        <taxon>Pseudomonadati</taxon>
        <taxon>Pseudomonadota</taxon>
        <taxon>Gammaproteobacteria</taxon>
        <taxon>Alteromonadales</taxon>
        <taxon>Pseudoalteromonadaceae</taxon>
        <taxon>Pseudoalteromonas</taxon>
    </lineage>
</organism>
<sequence>MKCIVNSSYPLLALILIASPVWTFEIQGNLNLEQRHYVSAKEQQSEQYEATLSFAPELYYNHNDIEVNIKPYARINSMDDEKSGFYFKELNLAYTSNAHEFKVGINQVFWGVTESQHIIDIINQTDTLASVDFEQKMGQPMLQYTYYSEDSSLQVFLLPHFQKPKYASKKGRLRPILVVDPSLVQFESSKGKNRQDFALKYSSRLAGIDYSLHYFNGIQRTPILQYSAAHNALAPLHPNMEQVGIESQLVYENWLFKLEGYHRHSTHNYSAVTAGFEYTLIGVFDSFWDINLISEYQYDSRQDPSLAQGQNDLFLGARLTLNDLDGTTALVGLVQDLDDKDTVSGRLEISSRINDSWRWRVEGWLFQADSVDEITFFARKDDFLQFSIEYYF</sequence>